<keyword evidence="3" id="KW-0862">Zinc</keyword>
<comment type="caution">
    <text evidence="6">The sequence shown here is derived from an EMBL/GenBank/DDBJ whole genome shotgun (WGS) entry which is preliminary data.</text>
</comment>
<feature type="region of interest" description="Disordered" evidence="4">
    <location>
        <begin position="51"/>
        <end position="74"/>
    </location>
</feature>
<evidence type="ECO:0000256" key="2">
    <source>
        <dbReference type="ARBA" id="ARBA00022771"/>
    </source>
</evidence>
<dbReference type="InterPro" id="IPR051986">
    <property type="entry name" value="Innate_Immune_Apopt_Reg"/>
</dbReference>
<evidence type="ECO:0000256" key="3">
    <source>
        <dbReference type="ARBA" id="ARBA00022833"/>
    </source>
</evidence>
<dbReference type="PANTHER" id="PTHR16295">
    <property type="entry name" value="TRAF-TYPE ZINC FINGER PROTEIN-RELATED"/>
    <property type="match status" value="1"/>
</dbReference>
<gene>
    <name evidence="6" type="ORF">WA026_019865</name>
</gene>
<dbReference type="Proteomes" id="UP001431783">
    <property type="component" value="Unassembled WGS sequence"/>
</dbReference>
<dbReference type="EMBL" id="JARQZJ010000134">
    <property type="protein sequence ID" value="KAK9892415.1"/>
    <property type="molecule type" value="Genomic_DNA"/>
</dbReference>
<dbReference type="InterPro" id="IPR049439">
    <property type="entry name" value="TRAFD1-XIAF1_Znf"/>
</dbReference>
<dbReference type="AlphaFoldDB" id="A0AAW1VIM0"/>
<feature type="domain" description="TRAFD1/XAF1 zinc finger" evidence="5">
    <location>
        <begin position="189"/>
        <end position="226"/>
    </location>
</feature>
<keyword evidence="1" id="KW-0479">Metal-binding</keyword>
<dbReference type="GO" id="GO:0005739">
    <property type="term" value="C:mitochondrion"/>
    <property type="evidence" value="ECO:0007669"/>
    <property type="project" value="TreeGrafter"/>
</dbReference>
<evidence type="ECO:0000256" key="1">
    <source>
        <dbReference type="ARBA" id="ARBA00022723"/>
    </source>
</evidence>
<name>A0AAW1VIM0_9CUCU</name>
<feature type="region of interest" description="Disordered" evidence="4">
    <location>
        <begin position="108"/>
        <end position="174"/>
    </location>
</feature>
<feature type="compositionally biased region" description="Basic and acidic residues" evidence="4">
    <location>
        <begin position="51"/>
        <end position="73"/>
    </location>
</feature>
<dbReference type="GO" id="GO:0008270">
    <property type="term" value="F:zinc ion binding"/>
    <property type="evidence" value="ECO:0007669"/>
    <property type="project" value="UniProtKB-KW"/>
</dbReference>
<dbReference type="PANTHER" id="PTHR16295:SF10">
    <property type="entry name" value="EXPRESSED PROTEIN"/>
    <property type="match status" value="1"/>
</dbReference>
<evidence type="ECO:0000313" key="6">
    <source>
        <dbReference type="EMBL" id="KAK9892415.1"/>
    </source>
</evidence>
<sequence length="439" mass="50378">MADQEIEQEICGNCKKEIPHYNYVMHTAHCARKISLCKTCKEPVPKTNLEEHSKKCLEKQQLSPREKVPESNLERSSYYQNRRIIEERKHEEKRERYLERHEKFLDRGYSMKKSGSPSKSTLDCLKSSVQSSSSPSKAQRSSENLPSTISSANHLQPNGTGAMKKEVSLPTSSSTVSSKSGLCPCRYCDLELPKIDLEDHENYCGTRTDRCLDCGELVMFKHKQVHLDTNHGFLKLNDESALTPSWDSSTQRDENIPHISSPRRRRFQPTIYTDFSQFDPTDYLPSNYQIPKPKIEKGESYKEISRRLDCKTEYIRNLLHDSASITVPLRHNGTVPRNHFNHTPATQPPSRRRNPPTELCIPCEFCDTPIPHEELIQHETGCRPDLACLKVRSRRRHSSESDDYFVEPPSSSPEVDLPCEFCADMIPASQLLRHQATCC</sequence>
<keyword evidence="2" id="KW-0863">Zinc-finger</keyword>
<proteinExistence type="predicted"/>
<keyword evidence="7" id="KW-1185">Reference proteome</keyword>
<evidence type="ECO:0000313" key="7">
    <source>
        <dbReference type="Proteomes" id="UP001431783"/>
    </source>
</evidence>
<feature type="region of interest" description="Disordered" evidence="4">
    <location>
        <begin position="332"/>
        <end position="354"/>
    </location>
</feature>
<evidence type="ECO:0000256" key="4">
    <source>
        <dbReference type="SAM" id="MobiDB-lite"/>
    </source>
</evidence>
<accession>A0AAW1VIM0</accession>
<evidence type="ECO:0000259" key="5">
    <source>
        <dbReference type="Pfam" id="PF21366"/>
    </source>
</evidence>
<dbReference type="Pfam" id="PF21366">
    <property type="entry name" value="TRAFD1-XIAF1_ZnF"/>
    <property type="match status" value="1"/>
</dbReference>
<organism evidence="6 7">
    <name type="scientific">Henosepilachna vigintioctopunctata</name>
    <dbReference type="NCBI Taxonomy" id="420089"/>
    <lineage>
        <taxon>Eukaryota</taxon>
        <taxon>Metazoa</taxon>
        <taxon>Ecdysozoa</taxon>
        <taxon>Arthropoda</taxon>
        <taxon>Hexapoda</taxon>
        <taxon>Insecta</taxon>
        <taxon>Pterygota</taxon>
        <taxon>Neoptera</taxon>
        <taxon>Endopterygota</taxon>
        <taxon>Coleoptera</taxon>
        <taxon>Polyphaga</taxon>
        <taxon>Cucujiformia</taxon>
        <taxon>Coccinelloidea</taxon>
        <taxon>Coccinellidae</taxon>
        <taxon>Epilachninae</taxon>
        <taxon>Epilachnini</taxon>
        <taxon>Henosepilachna</taxon>
    </lineage>
</organism>
<feature type="compositionally biased region" description="Low complexity" evidence="4">
    <location>
        <begin position="127"/>
        <end position="142"/>
    </location>
</feature>
<reference evidence="6 7" key="1">
    <citation type="submission" date="2023-03" db="EMBL/GenBank/DDBJ databases">
        <title>Genome insight into feeding habits of ladybird beetles.</title>
        <authorList>
            <person name="Li H.-S."/>
            <person name="Huang Y.-H."/>
            <person name="Pang H."/>
        </authorList>
    </citation>
    <scope>NUCLEOTIDE SEQUENCE [LARGE SCALE GENOMIC DNA]</scope>
    <source>
        <strain evidence="6">SYSU_2023b</strain>
        <tissue evidence="6">Whole body</tissue>
    </source>
</reference>
<feature type="compositionally biased region" description="Polar residues" evidence="4">
    <location>
        <begin position="143"/>
        <end position="159"/>
    </location>
</feature>
<protein>
    <recommendedName>
        <fullName evidence="5">TRAFD1/XAF1 zinc finger domain-containing protein</fullName>
    </recommendedName>
</protein>